<keyword evidence="1" id="KW-0812">Transmembrane</keyword>
<sequence length="222" mass="22361">MESQCPSKPSPSAQALSASAPGPFSSFARFVVCGGGVGLLSSAAVPLLAAAMPWALANALITVASTLLCTELHALFTFGTGQRPGLRQHLQSSGSAVAAYLATTAAILVLHAVQPSPTMLCEQAVYLTASGLAGIGRFLVLRLFVFAERKKEAAPVTPGNPSPLTNPAKPTNPAIPATLAITAAPAQSRGALSAAARTALSATALSTGPQRSTYSPMVPSVA</sequence>
<organism evidence="2">
    <name type="scientific">Streptomyces sp. R28</name>
    <dbReference type="NCBI Taxonomy" id="3238628"/>
    <lineage>
        <taxon>Bacteria</taxon>
        <taxon>Bacillati</taxon>
        <taxon>Actinomycetota</taxon>
        <taxon>Actinomycetes</taxon>
        <taxon>Kitasatosporales</taxon>
        <taxon>Streptomycetaceae</taxon>
        <taxon>Streptomyces</taxon>
    </lineage>
</organism>
<proteinExistence type="predicted"/>
<feature type="transmembrane region" description="Helical" evidence="1">
    <location>
        <begin position="27"/>
        <end position="49"/>
    </location>
</feature>
<gene>
    <name evidence="2" type="ORF">AB5J49_23325</name>
</gene>
<feature type="transmembrane region" description="Helical" evidence="1">
    <location>
        <begin position="97"/>
        <end position="113"/>
    </location>
</feature>
<reference evidence="2" key="1">
    <citation type="submission" date="2024-07" db="EMBL/GenBank/DDBJ databases">
        <authorList>
            <person name="Yu S.T."/>
        </authorList>
    </citation>
    <scope>NUCLEOTIDE SEQUENCE</scope>
    <source>
        <strain evidence="2">R28</strain>
    </source>
</reference>
<evidence type="ECO:0000256" key="1">
    <source>
        <dbReference type="SAM" id="Phobius"/>
    </source>
</evidence>
<dbReference type="AlphaFoldDB" id="A0AB39Q3S0"/>
<keyword evidence="1" id="KW-1133">Transmembrane helix</keyword>
<feature type="transmembrane region" description="Helical" evidence="1">
    <location>
        <begin position="125"/>
        <end position="145"/>
    </location>
</feature>
<feature type="transmembrane region" description="Helical" evidence="1">
    <location>
        <begin position="55"/>
        <end position="76"/>
    </location>
</feature>
<accession>A0AB39Q3S0</accession>
<protein>
    <submittedName>
        <fullName evidence="2">GtrA family protein</fullName>
    </submittedName>
</protein>
<keyword evidence="1" id="KW-0472">Membrane</keyword>
<name>A0AB39Q3S0_9ACTN</name>
<dbReference type="RefSeq" id="WP_369170555.1">
    <property type="nucleotide sequence ID" value="NZ_CP163439.1"/>
</dbReference>
<dbReference type="EMBL" id="CP163439">
    <property type="protein sequence ID" value="XDQ36038.1"/>
    <property type="molecule type" value="Genomic_DNA"/>
</dbReference>
<evidence type="ECO:0000313" key="2">
    <source>
        <dbReference type="EMBL" id="XDQ36038.1"/>
    </source>
</evidence>